<feature type="domain" description="Link" evidence="3">
    <location>
        <begin position="162"/>
        <end position="261"/>
    </location>
</feature>
<evidence type="ECO:0000259" key="3">
    <source>
        <dbReference type="PROSITE" id="PS50963"/>
    </source>
</evidence>
<reference evidence="4" key="1">
    <citation type="journal article" date="2020" name="Nature">
        <title>Giant virus diversity and host interactions through global metagenomics.</title>
        <authorList>
            <person name="Schulz F."/>
            <person name="Roux S."/>
            <person name="Paez-Espino D."/>
            <person name="Jungbluth S."/>
            <person name="Walsh D.A."/>
            <person name="Denef V.J."/>
            <person name="McMahon K.D."/>
            <person name="Konstantinidis K.T."/>
            <person name="Eloe-Fadrosh E.A."/>
            <person name="Kyrpides N.C."/>
            <person name="Woyke T."/>
        </authorList>
    </citation>
    <scope>NUCLEOTIDE SEQUENCE</scope>
    <source>
        <strain evidence="4">GVMAG-S-1101171-111</strain>
    </source>
</reference>
<dbReference type="EMBL" id="MN740804">
    <property type="protein sequence ID" value="QHS82616.1"/>
    <property type="molecule type" value="Genomic_DNA"/>
</dbReference>
<dbReference type="SMART" id="SM00445">
    <property type="entry name" value="LINK"/>
    <property type="match status" value="1"/>
</dbReference>
<proteinExistence type="predicted"/>
<evidence type="ECO:0000256" key="2">
    <source>
        <dbReference type="SAM" id="Phobius"/>
    </source>
</evidence>
<evidence type="ECO:0000256" key="1">
    <source>
        <dbReference type="ARBA" id="ARBA00023157"/>
    </source>
</evidence>
<name>A0A6C0ASS0_9ZZZZ</name>
<organism evidence="4">
    <name type="scientific">viral metagenome</name>
    <dbReference type="NCBI Taxonomy" id="1070528"/>
    <lineage>
        <taxon>unclassified sequences</taxon>
        <taxon>metagenomes</taxon>
        <taxon>organismal metagenomes</taxon>
    </lineage>
</organism>
<feature type="transmembrane region" description="Helical" evidence="2">
    <location>
        <begin position="53"/>
        <end position="81"/>
    </location>
</feature>
<evidence type="ECO:0000313" key="4">
    <source>
        <dbReference type="EMBL" id="QHS82616.1"/>
    </source>
</evidence>
<dbReference type="AlphaFoldDB" id="A0A6C0ASS0"/>
<keyword evidence="2" id="KW-0472">Membrane</keyword>
<dbReference type="InterPro" id="IPR016187">
    <property type="entry name" value="CTDL_fold"/>
</dbReference>
<dbReference type="Pfam" id="PF00193">
    <property type="entry name" value="Xlink"/>
    <property type="match status" value="1"/>
</dbReference>
<dbReference type="PROSITE" id="PS50963">
    <property type="entry name" value="LINK_2"/>
    <property type="match status" value="1"/>
</dbReference>
<dbReference type="GO" id="GO:0005540">
    <property type="term" value="F:hyaluronic acid binding"/>
    <property type="evidence" value="ECO:0007669"/>
    <property type="project" value="InterPro"/>
</dbReference>
<feature type="transmembrane region" description="Helical" evidence="2">
    <location>
        <begin position="101"/>
        <end position="120"/>
    </location>
</feature>
<dbReference type="GO" id="GO:0007155">
    <property type="term" value="P:cell adhesion"/>
    <property type="evidence" value="ECO:0007669"/>
    <property type="project" value="InterPro"/>
</dbReference>
<dbReference type="SUPFAM" id="SSF56436">
    <property type="entry name" value="C-type lectin-like"/>
    <property type="match status" value="1"/>
</dbReference>
<dbReference type="InterPro" id="IPR016186">
    <property type="entry name" value="C-type_lectin-like/link_sf"/>
</dbReference>
<accession>A0A6C0ASS0</accession>
<feature type="transmembrane region" description="Helical" evidence="2">
    <location>
        <begin position="20"/>
        <end position="41"/>
    </location>
</feature>
<dbReference type="Gene3D" id="3.10.100.10">
    <property type="entry name" value="Mannose-Binding Protein A, subunit A"/>
    <property type="match status" value="1"/>
</dbReference>
<keyword evidence="2" id="KW-1133">Transmembrane helix</keyword>
<keyword evidence="2" id="KW-0812">Transmembrane</keyword>
<keyword evidence="1" id="KW-1015">Disulfide bond</keyword>
<sequence length="320" mass="35989">MIAYFVLGFVFNSSSSGLSTIIDFCIFGALLLFILIQYYTTTPDQQQKYFTNAYNWLIGVINNPAAIIADVVFLVALYLVVYLVRIPMDGSKPISVSFIESSAWILLVVMIINDFFKYVLKIDLTDMLSQMWKTTSKQIDISGNPISAVTSNIANVTKNIDGNEVFNVSNNLYTYDDAQAICTSYGAKLATYDQIEQAYNNGGEWCNYGWSDGQMILFPTQKSTWQKLQKNAKHKNDCGRPGINGGFIDNPYMKFGVNCYGKKPPPTADDMNRLSAKQNQVTPMSDEDLALQSKVDYWKKNSSKLLQLNSYNTKKWSSVS</sequence>
<protein>
    <recommendedName>
        <fullName evidence="3">Link domain-containing protein</fullName>
    </recommendedName>
</protein>
<dbReference type="InterPro" id="IPR000538">
    <property type="entry name" value="Link_dom"/>
</dbReference>